<dbReference type="InterPro" id="IPR011330">
    <property type="entry name" value="Glyco_hydro/deAcase_b/a-brl"/>
</dbReference>
<evidence type="ECO:0000256" key="2">
    <source>
        <dbReference type="ARBA" id="ARBA00022729"/>
    </source>
</evidence>
<dbReference type="AlphaFoldDB" id="A0A1Y6K5F8"/>
<dbReference type="SUPFAM" id="SSF88713">
    <property type="entry name" value="Glycoside hydrolase/deacetylase"/>
    <property type="match status" value="1"/>
</dbReference>
<dbReference type="EMBL" id="LT859958">
    <property type="protein sequence ID" value="SMX54864.1"/>
    <property type="molecule type" value="Genomic_DNA"/>
</dbReference>
<dbReference type="PANTHER" id="PTHR34216:SF3">
    <property type="entry name" value="POLY-BETA-1,6-N-ACETYL-D-GLUCOSAMINE N-DEACETYLASE"/>
    <property type="match status" value="1"/>
</dbReference>
<feature type="domain" description="NodB homology" evidence="4">
    <location>
        <begin position="196"/>
        <end position="394"/>
    </location>
</feature>
<name>A0A1Y6K5F8_9CHLR</name>
<keyword evidence="6" id="KW-1185">Reference proteome</keyword>
<dbReference type="GO" id="GO:0005576">
    <property type="term" value="C:extracellular region"/>
    <property type="evidence" value="ECO:0007669"/>
    <property type="project" value="UniProtKB-SubCell"/>
</dbReference>
<accession>A0A1Y6K5F8</accession>
<dbReference type="PROSITE" id="PS51257">
    <property type="entry name" value="PROKAR_LIPOPROTEIN"/>
    <property type="match status" value="1"/>
</dbReference>
<evidence type="ECO:0000313" key="5">
    <source>
        <dbReference type="EMBL" id="SMX54864.1"/>
    </source>
</evidence>
<dbReference type="Proteomes" id="UP000195514">
    <property type="component" value="Chromosome I"/>
</dbReference>
<dbReference type="RefSeq" id="WP_087862672.1">
    <property type="nucleotide sequence ID" value="NZ_LT859958.1"/>
</dbReference>
<dbReference type="OrthoDB" id="155458at2"/>
<comment type="subcellular location">
    <subcellularLocation>
        <location evidence="1">Secreted</location>
    </subcellularLocation>
</comment>
<protein>
    <recommendedName>
        <fullName evidence="4">NodB homology domain-containing protein</fullName>
    </recommendedName>
</protein>
<dbReference type="Gene3D" id="3.20.20.370">
    <property type="entry name" value="Glycoside hydrolase/deacetylase"/>
    <property type="match status" value="1"/>
</dbReference>
<proteinExistence type="predicted"/>
<dbReference type="InterPro" id="IPR051398">
    <property type="entry name" value="Polysacch_Deacetylase"/>
</dbReference>
<dbReference type="GO" id="GO:0016810">
    <property type="term" value="F:hydrolase activity, acting on carbon-nitrogen (but not peptide) bonds"/>
    <property type="evidence" value="ECO:0007669"/>
    <property type="project" value="InterPro"/>
</dbReference>
<evidence type="ECO:0000313" key="6">
    <source>
        <dbReference type="Proteomes" id="UP000195514"/>
    </source>
</evidence>
<gene>
    <name evidence="5" type="ORF">CFX1CAM_1799</name>
</gene>
<feature type="region of interest" description="Disordered" evidence="3">
    <location>
        <begin position="60"/>
        <end position="85"/>
    </location>
</feature>
<dbReference type="PANTHER" id="PTHR34216">
    <property type="match status" value="1"/>
</dbReference>
<evidence type="ECO:0000256" key="1">
    <source>
        <dbReference type="ARBA" id="ARBA00004613"/>
    </source>
</evidence>
<keyword evidence="2" id="KW-0732">Signal</keyword>
<organism evidence="5 6">
    <name type="scientific">Candidatus Brevifilum fermentans</name>
    <dbReference type="NCBI Taxonomy" id="1986204"/>
    <lineage>
        <taxon>Bacteria</taxon>
        <taxon>Bacillati</taxon>
        <taxon>Chloroflexota</taxon>
        <taxon>Anaerolineae</taxon>
        <taxon>Anaerolineales</taxon>
        <taxon>Anaerolineaceae</taxon>
        <taxon>Candidatus Brevifilum</taxon>
    </lineage>
</organism>
<reference evidence="6" key="1">
    <citation type="submission" date="2017-05" db="EMBL/GenBank/DDBJ databases">
        <authorList>
            <person name="Kirkegaard R."/>
            <person name="Mcilroy J S."/>
        </authorList>
    </citation>
    <scope>NUCLEOTIDE SEQUENCE [LARGE SCALE GENOMIC DNA]</scope>
</reference>
<dbReference type="KEGG" id="abat:CFX1CAM_1799"/>
<dbReference type="PROSITE" id="PS51677">
    <property type="entry name" value="NODB"/>
    <property type="match status" value="1"/>
</dbReference>
<evidence type="ECO:0000256" key="3">
    <source>
        <dbReference type="SAM" id="MobiDB-lite"/>
    </source>
</evidence>
<feature type="compositionally biased region" description="Low complexity" evidence="3">
    <location>
        <begin position="60"/>
        <end position="74"/>
    </location>
</feature>
<dbReference type="InterPro" id="IPR002509">
    <property type="entry name" value="NODB_dom"/>
</dbReference>
<dbReference type="GO" id="GO:0005975">
    <property type="term" value="P:carbohydrate metabolic process"/>
    <property type="evidence" value="ECO:0007669"/>
    <property type="project" value="InterPro"/>
</dbReference>
<evidence type="ECO:0000259" key="4">
    <source>
        <dbReference type="PROSITE" id="PS51677"/>
    </source>
</evidence>
<dbReference type="Pfam" id="PF01522">
    <property type="entry name" value="Polysacc_deac_1"/>
    <property type="match status" value="1"/>
</dbReference>
<sequence length="394" mass="44437">MTQKLRALLKYGAFAMICIGSTWLQGCTKEITPLVTAGRSDNLEVHTEIVPEFAIVGTPTTTYPAPTPTTSATPEPTPSNRPTKISTIEHDVGPEFPERFFPETMKPAVTPVAYLSSVCQYLENRWGEEKSSPGTVVVPIMFHSIVSPGRQISDTTSISMDYFEYFMETAIELGFSTITSQQLVDFLKYNQAIPERSMLLILDDRRPGVTELFMPYLEEQDWTLTLGWIATDSTRDSVWETMTRLASTGRLDVQSHGYNHIYIQDYTTIEQIKEELYQPIEAIEARFGKRPIAHVWPGGNFDARAVAIAVEAGYQIGFTVYSRGPIMYNWIPLGEPEMSMETPLLVLPRFWSTAAVQALNEAVMVSEAAKEYARSVDEAEREYYYYYCHAEGSE</sequence>